<comment type="pathway">
    <text evidence="9">Amino-acid biosynthesis; L-lysine biosynthesis via DAP pathway; (S)-tetrahydrodipicolinate from L-aspartate: step 4/4.</text>
</comment>
<keyword evidence="14" id="KW-1185">Reference proteome</keyword>
<evidence type="ECO:0000256" key="9">
    <source>
        <dbReference type="HAMAP-Rule" id="MF_00102"/>
    </source>
</evidence>
<dbReference type="SUPFAM" id="SSF51735">
    <property type="entry name" value="NAD(P)-binding Rossmann-fold domains"/>
    <property type="match status" value="1"/>
</dbReference>
<evidence type="ECO:0000256" key="2">
    <source>
        <dbReference type="ARBA" id="ARBA00022490"/>
    </source>
</evidence>
<evidence type="ECO:0000256" key="6">
    <source>
        <dbReference type="ARBA" id="ARBA00023002"/>
    </source>
</evidence>
<dbReference type="CDD" id="cd02274">
    <property type="entry name" value="DHDPR_N"/>
    <property type="match status" value="1"/>
</dbReference>
<sequence length="251" mass="27214">MTRVIISGCNGKMGKVVAECISARNDCEVVAGIDITGGAADFPVFSKPDEDLPEADVLIDFSHPSLLSPLLQLGKKRRMPLVLCTTGYSPNQVQDLTDSAKEIPVFYSRNMSLGINLLIELAKKAEQVLGGSFDVEIIEKHHNQKIDAPSGTALMLADEIADAGTNKPYHYMYDRHSQRKKREPNEIGIHSIRGGTIVGEHDVIFAGRHEVITLSHSAQSKEVFASGAVNAAVFLAAQPAGLYDMSDLLKD</sequence>
<proteinExistence type="inferred from homology"/>
<keyword evidence="4 9" id="KW-0521">NADP</keyword>
<organism evidence="13 14">
    <name type="scientific">Hydrogeniiclostridium mannosilyticum</name>
    <dbReference type="NCBI Taxonomy" id="2764322"/>
    <lineage>
        <taxon>Bacteria</taxon>
        <taxon>Bacillati</taxon>
        <taxon>Bacillota</taxon>
        <taxon>Clostridia</taxon>
        <taxon>Eubacteriales</taxon>
        <taxon>Acutalibacteraceae</taxon>
        <taxon>Hydrogeniiclostridium</taxon>
    </lineage>
</organism>
<protein>
    <recommendedName>
        <fullName evidence="9 10">4-hydroxy-tetrahydrodipicolinate reductase</fullName>
        <shortName evidence="9">HTPA reductase</shortName>
        <ecNumber evidence="9 10">1.17.1.8</ecNumber>
    </recommendedName>
</protein>
<keyword evidence="6 9" id="KW-0560">Oxidoreductase</keyword>
<dbReference type="UniPathway" id="UPA00034">
    <property type="reaction ID" value="UER00018"/>
</dbReference>
<comment type="catalytic activity">
    <reaction evidence="9">
        <text>(S)-2,3,4,5-tetrahydrodipicolinate + NAD(+) + H2O = (2S,4S)-4-hydroxy-2,3,4,5-tetrahydrodipicolinate + NADH + H(+)</text>
        <dbReference type="Rhea" id="RHEA:35323"/>
        <dbReference type="ChEBI" id="CHEBI:15377"/>
        <dbReference type="ChEBI" id="CHEBI:15378"/>
        <dbReference type="ChEBI" id="CHEBI:16845"/>
        <dbReference type="ChEBI" id="CHEBI:57540"/>
        <dbReference type="ChEBI" id="CHEBI:57945"/>
        <dbReference type="ChEBI" id="CHEBI:67139"/>
        <dbReference type="EC" id="1.17.1.8"/>
    </reaction>
</comment>
<dbReference type="SUPFAM" id="SSF55347">
    <property type="entry name" value="Glyceraldehyde-3-phosphate dehydrogenase-like, C-terminal domain"/>
    <property type="match status" value="1"/>
</dbReference>
<comment type="subunit">
    <text evidence="9">Homotetramer.</text>
</comment>
<dbReference type="PANTHER" id="PTHR20836:SF7">
    <property type="entry name" value="4-HYDROXY-TETRAHYDRODIPICOLINATE REDUCTASE"/>
    <property type="match status" value="1"/>
</dbReference>
<keyword evidence="8 9" id="KW-0457">Lysine biosynthesis</keyword>
<keyword evidence="7 9" id="KW-0520">NAD</keyword>
<feature type="binding site" evidence="9">
    <location>
        <begin position="151"/>
        <end position="152"/>
    </location>
    <ligand>
        <name>(S)-2,3,4,5-tetrahydrodipicolinate</name>
        <dbReference type="ChEBI" id="CHEBI:16845"/>
    </ligand>
</feature>
<evidence type="ECO:0000313" key="13">
    <source>
        <dbReference type="EMBL" id="RAQ30176.1"/>
    </source>
</evidence>
<dbReference type="GO" id="GO:0016726">
    <property type="term" value="F:oxidoreductase activity, acting on CH or CH2 groups, NAD or NADP as acceptor"/>
    <property type="evidence" value="ECO:0007669"/>
    <property type="project" value="UniProtKB-UniRule"/>
</dbReference>
<evidence type="ECO:0000256" key="4">
    <source>
        <dbReference type="ARBA" id="ARBA00022857"/>
    </source>
</evidence>
<name>A0A328UF04_9FIRM</name>
<dbReference type="PIRSF" id="PIRSF000161">
    <property type="entry name" value="DHPR"/>
    <property type="match status" value="1"/>
</dbReference>
<evidence type="ECO:0000256" key="1">
    <source>
        <dbReference type="ARBA" id="ARBA00006642"/>
    </source>
</evidence>
<dbReference type="InterPro" id="IPR000846">
    <property type="entry name" value="DapB_N"/>
</dbReference>
<dbReference type="Pfam" id="PF05173">
    <property type="entry name" value="DapB_C"/>
    <property type="match status" value="1"/>
</dbReference>
<evidence type="ECO:0000256" key="7">
    <source>
        <dbReference type="ARBA" id="ARBA00023027"/>
    </source>
</evidence>
<dbReference type="GO" id="GO:0005829">
    <property type="term" value="C:cytosol"/>
    <property type="evidence" value="ECO:0007669"/>
    <property type="project" value="TreeGrafter"/>
</dbReference>
<comment type="caution">
    <text evidence="9">Lacks conserved residue(s) required for the propagation of feature annotation.</text>
</comment>
<comment type="similarity">
    <text evidence="1 9">Belongs to the DapB family.</text>
</comment>
<dbReference type="GO" id="GO:0008839">
    <property type="term" value="F:4-hydroxy-tetrahydrodipicolinate reductase"/>
    <property type="evidence" value="ECO:0007669"/>
    <property type="project" value="UniProtKB-UniRule"/>
</dbReference>
<evidence type="ECO:0000259" key="11">
    <source>
        <dbReference type="Pfam" id="PF01113"/>
    </source>
</evidence>
<evidence type="ECO:0000313" key="14">
    <source>
        <dbReference type="Proteomes" id="UP000249377"/>
    </source>
</evidence>
<feature type="active site" description="Proton donor" evidence="9">
    <location>
        <position position="145"/>
    </location>
</feature>
<evidence type="ECO:0000259" key="12">
    <source>
        <dbReference type="Pfam" id="PF05173"/>
    </source>
</evidence>
<dbReference type="GO" id="GO:0019877">
    <property type="term" value="P:diaminopimelate biosynthetic process"/>
    <property type="evidence" value="ECO:0007669"/>
    <property type="project" value="UniProtKB-UniRule"/>
</dbReference>
<dbReference type="Pfam" id="PF01113">
    <property type="entry name" value="DapB_N"/>
    <property type="match status" value="1"/>
</dbReference>
<dbReference type="FunFam" id="3.30.360.10:FF:000009">
    <property type="entry name" value="4-hydroxy-tetrahydrodipicolinate reductase"/>
    <property type="match status" value="1"/>
</dbReference>
<comment type="caution">
    <text evidence="13">The sequence shown here is derived from an EMBL/GenBank/DDBJ whole genome shotgun (WGS) entry which is preliminary data.</text>
</comment>
<feature type="binding site" evidence="9">
    <location>
        <position position="142"/>
    </location>
    <ligand>
        <name>(S)-2,3,4,5-tetrahydrodipicolinate</name>
        <dbReference type="ChEBI" id="CHEBI:16845"/>
    </ligand>
</feature>
<dbReference type="PROSITE" id="PS01298">
    <property type="entry name" value="DAPB"/>
    <property type="match status" value="1"/>
</dbReference>
<comment type="catalytic activity">
    <reaction evidence="9">
        <text>(S)-2,3,4,5-tetrahydrodipicolinate + NADP(+) + H2O = (2S,4S)-4-hydroxy-2,3,4,5-tetrahydrodipicolinate + NADPH + H(+)</text>
        <dbReference type="Rhea" id="RHEA:35331"/>
        <dbReference type="ChEBI" id="CHEBI:15377"/>
        <dbReference type="ChEBI" id="CHEBI:15378"/>
        <dbReference type="ChEBI" id="CHEBI:16845"/>
        <dbReference type="ChEBI" id="CHEBI:57783"/>
        <dbReference type="ChEBI" id="CHEBI:58349"/>
        <dbReference type="ChEBI" id="CHEBI:67139"/>
        <dbReference type="EC" id="1.17.1.8"/>
    </reaction>
</comment>
<dbReference type="PANTHER" id="PTHR20836">
    <property type="entry name" value="DIHYDRODIPICOLINATE REDUCTASE"/>
    <property type="match status" value="1"/>
</dbReference>
<dbReference type="InterPro" id="IPR022663">
    <property type="entry name" value="DapB_C"/>
</dbReference>
<feature type="binding site" evidence="9">
    <location>
        <begin position="108"/>
        <end position="111"/>
    </location>
    <ligand>
        <name>NAD(+)</name>
        <dbReference type="ChEBI" id="CHEBI:57540"/>
    </ligand>
</feature>
<comment type="subcellular location">
    <subcellularLocation>
        <location evidence="9">Cytoplasm</location>
    </subcellularLocation>
</comment>
<feature type="active site" description="Proton donor/acceptor" evidence="9">
    <location>
        <position position="141"/>
    </location>
</feature>
<comment type="caution">
    <text evidence="9">Was originally thought to be a dihydrodipicolinate reductase (DHDPR), catalyzing the conversion of dihydrodipicolinate to tetrahydrodipicolinate. However, it was shown in E.coli that the substrate of the enzymatic reaction is not dihydrodipicolinate (DHDP) but in fact (2S,4S)-4-hydroxy-2,3,4,5-tetrahydrodipicolinic acid (HTPA), the product released by the DapA-catalyzed reaction.</text>
</comment>
<feature type="domain" description="Dihydrodipicolinate reductase N-terminal" evidence="11">
    <location>
        <begin position="3"/>
        <end position="111"/>
    </location>
</feature>
<dbReference type="Gene3D" id="3.30.360.10">
    <property type="entry name" value="Dihydrodipicolinate Reductase, domain 2"/>
    <property type="match status" value="1"/>
</dbReference>
<dbReference type="InterPro" id="IPR023940">
    <property type="entry name" value="DHDPR_bac"/>
</dbReference>
<dbReference type="InterPro" id="IPR022664">
    <property type="entry name" value="DapB_N_CS"/>
</dbReference>
<dbReference type="Proteomes" id="UP000249377">
    <property type="component" value="Unassembled WGS sequence"/>
</dbReference>
<dbReference type="AlphaFoldDB" id="A0A328UF04"/>
<accession>A0A328UF04</accession>
<dbReference type="GO" id="GO:0009089">
    <property type="term" value="P:lysine biosynthetic process via diaminopimelate"/>
    <property type="evidence" value="ECO:0007669"/>
    <property type="project" value="UniProtKB-UniRule"/>
</dbReference>
<dbReference type="GO" id="GO:0050661">
    <property type="term" value="F:NADP binding"/>
    <property type="evidence" value="ECO:0007669"/>
    <property type="project" value="UniProtKB-UniRule"/>
</dbReference>
<evidence type="ECO:0000256" key="3">
    <source>
        <dbReference type="ARBA" id="ARBA00022605"/>
    </source>
</evidence>
<dbReference type="InterPro" id="IPR036291">
    <property type="entry name" value="NAD(P)-bd_dom_sf"/>
</dbReference>
<keyword evidence="5 9" id="KW-0220">Diaminopimelate biosynthesis</keyword>
<feature type="binding site" evidence="9">
    <location>
        <begin position="8"/>
        <end position="13"/>
    </location>
    <ligand>
        <name>NAD(+)</name>
        <dbReference type="ChEBI" id="CHEBI:57540"/>
    </ligand>
</feature>
<dbReference type="HAMAP" id="MF_00102">
    <property type="entry name" value="DapB"/>
    <property type="match status" value="1"/>
</dbReference>
<evidence type="ECO:0000256" key="8">
    <source>
        <dbReference type="ARBA" id="ARBA00023154"/>
    </source>
</evidence>
<dbReference type="EMBL" id="QLYR01000001">
    <property type="protein sequence ID" value="RAQ30176.1"/>
    <property type="molecule type" value="Genomic_DNA"/>
</dbReference>
<keyword evidence="3 9" id="KW-0028">Amino-acid biosynthesis</keyword>
<gene>
    <name evidence="9" type="primary">dapB</name>
    <name evidence="13" type="ORF">DPQ25_01315</name>
</gene>
<reference evidence="13 14" key="1">
    <citation type="submission" date="2018-06" db="EMBL/GenBank/DDBJ databases">
        <title>Noncontiguous genome sequence of Ruminococcaceae bacterium ASD2818.</title>
        <authorList>
            <person name="Chaplin A.V."/>
            <person name="Sokolova S.R."/>
            <person name="Kochetkova T.O."/>
            <person name="Goltsov A.Y."/>
            <person name="Trofimov D.Y."/>
            <person name="Efimov B.A."/>
        </authorList>
    </citation>
    <scope>NUCLEOTIDE SEQUENCE [LARGE SCALE GENOMIC DNA]</scope>
    <source>
        <strain evidence="13 14">ASD2818</strain>
    </source>
</reference>
<evidence type="ECO:0000256" key="10">
    <source>
        <dbReference type="NCBIfam" id="TIGR00036"/>
    </source>
</evidence>
<feature type="domain" description="Dihydrodipicolinate reductase C-terminal" evidence="12">
    <location>
        <begin position="114"/>
        <end position="249"/>
    </location>
</feature>
<dbReference type="RefSeq" id="WP_112331373.1">
    <property type="nucleotide sequence ID" value="NZ_JADPHD010000001.1"/>
</dbReference>
<dbReference type="NCBIfam" id="TIGR00036">
    <property type="entry name" value="dapB"/>
    <property type="match status" value="1"/>
</dbReference>
<dbReference type="GO" id="GO:0051287">
    <property type="term" value="F:NAD binding"/>
    <property type="evidence" value="ECO:0007669"/>
    <property type="project" value="UniProtKB-UniRule"/>
</dbReference>
<comment type="function">
    <text evidence="9">Catalyzes the conversion of 4-hydroxy-tetrahydrodipicolinate (HTPA) to tetrahydrodipicolinate.</text>
</comment>
<evidence type="ECO:0000256" key="5">
    <source>
        <dbReference type="ARBA" id="ARBA00022915"/>
    </source>
</evidence>
<dbReference type="Gene3D" id="3.40.50.720">
    <property type="entry name" value="NAD(P)-binding Rossmann-like Domain"/>
    <property type="match status" value="1"/>
</dbReference>
<feature type="binding site" evidence="9">
    <location>
        <position position="47"/>
    </location>
    <ligand>
        <name>NADP(+)</name>
        <dbReference type="ChEBI" id="CHEBI:58349"/>
    </ligand>
</feature>
<keyword evidence="2 9" id="KW-0963">Cytoplasm</keyword>
<dbReference type="EC" id="1.17.1.8" evidence="9 10"/>
<feature type="binding site" evidence="9">
    <location>
        <begin position="84"/>
        <end position="86"/>
    </location>
    <ligand>
        <name>NAD(+)</name>
        <dbReference type="ChEBI" id="CHEBI:57540"/>
    </ligand>
</feature>